<keyword evidence="1" id="KW-1133">Transmembrane helix</keyword>
<feature type="transmembrane region" description="Helical" evidence="1">
    <location>
        <begin position="67"/>
        <end position="86"/>
    </location>
</feature>
<keyword evidence="1" id="KW-0812">Transmembrane</keyword>
<accession>A0A0A0HQ66</accession>
<feature type="transmembrane region" description="Helical" evidence="1">
    <location>
        <begin position="155"/>
        <end position="180"/>
    </location>
</feature>
<dbReference type="Proteomes" id="UP000030021">
    <property type="component" value="Unassembled WGS sequence"/>
</dbReference>
<dbReference type="RefSeq" id="WP_037270286.1">
    <property type="nucleotide sequence ID" value="NZ_KN293976.1"/>
</dbReference>
<name>A0A0A0HQ66_9RHOB</name>
<feature type="transmembrane region" description="Helical" evidence="1">
    <location>
        <begin position="39"/>
        <end position="60"/>
    </location>
</feature>
<dbReference type="PATRIC" id="fig|1288298.3.peg.869"/>
<evidence type="ECO:0000313" key="3">
    <source>
        <dbReference type="Proteomes" id="UP000030021"/>
    </source>
</evidence>
<proteinExistence type="predicted"/>
<dbReference type="STRING" id="215743.ROSMUCSMR3_02345"/>
<dbReference type="eggNOG" id="COG0428">
    <property type="taxonomic scope" value="Bacteria"/>
</dbReference>
<dbReference type="EMBL" id="AONH01000002">
    <property type="protein sequence ID" value="KGM89375.1"/>
    <property type="molecule type" value="Genomic_DNA"/>
</dbReference>
<dbReference type="OrthoDB" id="5766358at2"/>
<evidence type="ECO:0000256" key="1">
    <source>
        <dbReference type="SAM" id="Phobius"/>
    </source>
</evidence>
<feature type="transmembrane region" description="Helical" evidence="1">
    <location>
        <begin position="186"/>
        <end position="203"/>
    </location>
</feature>
<protein>
    <submittedName>
        <fullName evidence="2">Putative divalent heavy-metal cations transporter</fullName>
    </submittedName>
</protein>
<comment type="caution">
    <text evidence="2">The sequence shown here is derived from an EMBL/GenBank/DDBJ whole genome shotgun (WGS) entry which is preliminary data.</text>
</comment>
<reference evidence="2 3" key="1">
    <citation type="submission" date="2013-01" db="EMBL/GenBank/DDBJ databases">
        <authorList>
            <person name="Fiebig A."/>
            <person name="Goeker M."/>
            <person name="Klenk H.-P.P."/>
        </authorList>
    </citation>
    <scope>NUCLEOTIDE SEQUENCE [LARGE SCALE GENOMIC DNA]</scope>
    <source>
        <strain evidence="2 3">DSM 17069</strain>
    </source>
</reference>
<gene>
    <name evidence="2" type="ORF">rosmuc_00859</name>
</gene>
<organism evidence="2 3">
    <name type="scientific">Roseovarius mucosus DSM 17069</name>
    <dbReference type="NCBI Taxonomy" id="1288298"/>
    <lineage>
        <taxon>Bacteria</taxon>
        <taxon>Pseudomonadati</taxon>
        <taxon>Pseudomonadota</taxon>
        <taxon>Alphaproteobacteria</taxon>
        <taxon>Rhodobacterales</taxon>
        <taxon>Roseobacteraceae</taxon>
        <taxon>Roseovarius</taxon>
    </lineage>
</organism>
<keyword evidence="1" id="KW-0472">Membrane</keyword>
<dbReference type="AlphaFoldDB" id="A0A0A0HQ66"/>
<feature type="transmembrane region" description="Helical" evidence="1">
    <location>
        <begin position="215"/>
        <end position="236"/>
    </location>
</feature>
<evidence type="ECO:0000313" key="2">
    <source>
        <dbReference type="EMBL" id="KGM89375.1"/>
    </source>
</evidence>
<sequence>MAGEGLWSALLLALFAGAAMPLGAALALSATCRRLPAPATHGIVAFGGGALLAAIALVLVPHARDTLSAPVALSAFAAGGVAFFAIDRALESRGGRGAQLMAMLLDFLPEAMAIGAMLTAQAERALLLAGLIFLQNLPEGFAAFRDIRRGGAVRGYRIVLLFAGLALLGPVCAGLGFSFLSQMPQVLGGIMMFAAGGILYLIFQDIAPAAHARRSWLPPLGAVFGFTLGLAGDMLIG</sequence>
<dbReference type="HOGENOM" id="CLU_015114_8_0_5"/>